<protein>
    <recommendedName>
        <fullName evidence="2">histidine kinase</fullName>
        <ecNumber evidence="2">2.7.13.3</ecNumber>
    </recommendedName>
</protein>
<organism evidence="9 10">
    <name type="scientific">Rariglobus hedericola</name>
    <dbReference type="NCBI Taxonomy" id="2597822"/>
    <lineage>
        <taxon>Bacteria</taxon>
        <taxon>Pseudomonadati</taxon>
        <taxon>Verrucomicrobiota</taxon>
        <taxon>Opitutia</taxon>
        <taxon>Opitutales</taxon>
        <taxon>Opitutaceae</taxon>
        <taxon>Rariglobus</taxon>
    </lineage>
</organism>
<evidence type="ECO:0000256" key="4">
    <source>
        <dbReference type="ARBA" id="ARBA00022679"/>
    </source>
</evidence>
<dbReference type="Gene3D" id="3.30.565.10">
    <property type="entry name" value="Histidine kinase-like ATPase, C-terminal domain"/>
    <property type="match status" value="1"/>
</dbReference>
<dbReference type="SUPFAM" id="SSF47384">
    <property type="entry name" value="Homodimeric domain of signal transducing histidine kinase"/>
    <property type="match status" value="1"/>
</dbReference>
<dbReference type="Pfam" id="PF13424">
    <property type="entry name" value="TPR_12"/>
    <property type="match status" value="2"/>
</dbReference>
<evidence type="ECO:0000256" key="6">
    <source>
        <dbReference type="ARBA" id="ARBA00023012"/>
    </source>
</evidence>
<accession>A0A556QES4</accession>
<evidence type="ECO:0000256" key="2">
    <source>
        <dbReference type="ARBA" id="ARBA00012438"/>
    </source>
</evidence>
<dbReference type="InterPro" id="IPR003594">
    <property type="entry name" value="HATPase_dom"/>
</dbReference>
<dbReference type="InterPro" id="IPR019734">
    <property type="entry name" value="TPR_rpt"/>
</dbReference>
<dbReference type="AlphaFoldDB" id="A0A556QES4"/>
<dbReference type="InterPro" id="IPR036097">
    <property type="entry name" value="HisK_dim/P_sf"/>
</dbReference>
<keyword evidence="7" id="KW-0472">Membrane</keyword>
<keyword evidence="3" id="KW-0597">Phosphoprotein</keyword>
<dbReference type="PANTHER" id="PTHR43711:SF31">
    <property type="entry name" value="HISTIDINE KINASE"/>
    <property type="match status" value="1"/>
</dbReference>
<dbReference type="InterPro" id="IPR004358">
    <property type="entry name" value="Sig_transdc_His_kin-like_C"/>
</dbReference>
<keyword evidence="5" id="KW-0418">Kinase</keyword>
<dbReference type="SMART" id="SM00387">
    <property type="entry name" value="HATPase_c"/>
    <property type="match status" value="1"/>
</dbReference>
<dbReference type="EC" id="2.7.13.3" evidence="2"/>
<dbReference type="OrthoDB" id="9806704at2"/>
<dbReference type="InterPro" id="IPR050736">
    <property type="entry name" value="Sensor_HK_Regulatory"/>
</dbReference>
<reference evidence="9 10" key="1">
    <citation type="submission" date="2019-07" db="EMBL/GenBank/DDBJ databases">
        <title>Description of 53C-WASEF.</title>
        <authorList>
            <person name="Pitt A."/>
            <person name="Hahn M.W."/>
        </authorList>
    </citation>
    <scope>NUCLEOTIDE SEQUENCE [LARGE SCALE GENOMIC DNA]</scope>
    <source>
        <strain evidence="9 10">53C-WASEF</strain>
    </source>
</reference>
<keyword evidence="7" id="KW-0812">Transmembrane</keyword>
<dbReference type="InterPro" id="IPR036890">
    <property type="entry name" value="HATPase_C_sf"/>
</dbReference>
<evidence type="ECO:0000259" key="8">
    <source>
        <dbReference type="PROSITE" id="PS50109"/>
    </source>
</evidence>
<dbReference type="Pfam" id="PF02518">
    <property type="entry name" value="HATPase_c"/>
    <property type="match status" value="1"/>
</dbReference>
<dbReference type="SUPFAM" id="SSF48452">
    <property type="entry name" value="TPR-like"/>
    <property type="match status" value="2"/>
</dbReference>
<dbReference type="SUPFAM" id="SSF55874">
    <property type="entry name" value="ATPase domain of HSP90 chaperone/DNA topoisomerase II/histidine kinase"/>
    <property type="match status" value="1"/>
</dbReference>
<dbReference type="EMBL" id="VMBG01000004">
    <property type="protein sequence ID" value="TSJ75145.1"/>
    <property type="molecule type" value="Genomic_DNA"/>
</dbReference>
<comment type="caution">
    <text evidence="9">The sequence shown here is derived from an EMBL/GenBank/DDBJ whole genome shotgun (WGS) entry which is preliminary data.</text>
</comment>
<dbReference type="SMART" id="SM00388">
    <property type="entry name" value="HisKA"/>
    <property type="match status" value="1"/>
</dbReference>
<keyword evidence="7" id="KW-1133">Transmembrane helix</keyword>
<evidence type="ECO:0000256" key="5">
    <source>
        <dbReference type="ARBA" id="ARBA00022777"/>
    </source>
</evidence>
<comment type="catalytic activity">
    <reaction evidence="1">
        <text>ATP + protein L-histidine = ADP + protein N-phospho-L-histidine.</text>
        <dbReference type="EC" id="2.7.13.3"/>
    </reaction>
</comment>
<sequence>MFLLVHTAVFAQSEDRADSDSIDQTGRGDDIAYSGAGSLGERLARTPSSADFGRRFATILRLQERGDYANALIDGRAAAEDAAASGEDAAHAGFLFLLGRTYWIVGDFPAAVETLQQQVRLSEKLGDHDLISAGQHALGVTYTQTRDYDAAERTFQEALRHAEILGDKARIAYVLNGTANNQLARREYADARSLYARALAIRESIGDRVGAADSSTNLGTIDLLTGDPASALVAYQKALAIYKSIDQPRRIARGHRRVAAALRRLGRLDEAIAELRIALAIAEPLGSAPVLAEIYHELARSHEGRGELRSTLYYERRYASTRESILGEQIRLRVIELDARFQAERRDNDIRLLRLDQEAKAAEIARRRQQTVLLSGGLALVLGLGLVVFFTQRARLRAEHAAHLADERARAEAEQAARLKSRLLQIAAHDLKAPLSAVSASARRIETRPEETAAVVDLARHIRTDAAHMGGLVREFLDSAAIEAGRLQLQRSPVDLTAITRDTVETYRSLAEAKQQSITCELPDTGGVPLPCVLADAARLRQILDNLIINALKFTPSGGRVAVVLGQSGRWLFAEVRDSGPGLKPEDLARMFQPFQSLSATPTARESSDGLGLFITQELVSMHNGLLEVESQPGQGATFRVLLPLADDTTQS</sequence>
<dbReference type="CDD" id="cd00082">
    <property type="entry name" value="HisKA"/>
    <property type="match status" value="1"/>
</dbReference>
<dbReference type="InterPro" id="IPR011990">
    <property type="entry name" value="TPR-like_helical_dom_sf"/>
</dbReference>
<dbReference type="InterPro" id="IPR005467">
    <property type="entry name" value="His_kinase_dom"/>
</dbReference>
<dbReference type="Gene3D" id="1.25.40.10">
    <property type="entry name" value="Tetratricopeptide repeat domain"/>
    <property type="match status" value="1"/>
</dbReference>
<dbReference type="GO" id="GO:0000155">
    <property type="term" value="F:phosphorelay sensor kinase activity"/>
    <property type="evidence" value="ECO:0007669"/>
    <property type="project" value="InterPro"/>
</dbReference>
<keyword evidence="10" id="KW-1185">Reference proteome</keyword>
<keyword evidence="6" id="KW-0902">Two-component regulatory system</keyword>
<feature type="transmembrane region" description="Helical" evidence="7">
    <location>
        <begin position="372"/>
        <end position="390"/>
    </location>
</feature>
<name>A0A556QES4_9BACT</name>
<dbReference type="InterPro" id="IPR003661">
    <property type="entry name" value="HisK_dim/P_dom"/>
</dbReference>
<dbReference type="Proteomes" id="UP000315648">
    <property type="component" value="Unassembled WGS sequence"/>
</dbReference>
<dbReference type="PROSITE" id="PS50109">
    <property type="entry name" value="HIS_KIN"/>
    <property type="match status" value="1"/>
</dbReference>
<keyword evidence="4" id="KW-0808">Transferase</keyword>
<evidence type="ECO:0000256" key="7">
    <source>
        <dbReference type="SAM" id="Phobius"/>
    </source>
</evidence>
<proteinExistence type="predicted"/>
<dbReference type="SMART" id="SM00028">
    <property type="entry name" value="TPR"/>
    <property type="match status" value="5"/>
</dbReference>
<evidence type="ECO:0000313" key="9">
    <source>
        <dbReference type="EMBL" id="TSJ75145.1"/>
    </source>
</evidence>
<evidence type="ECO:0000256" key="3">
    <source>
        <dbReference type="ARBA" id="ARBA00022553"/>
    </source>
</evidence>
<dbReference type="Gene3D" id="1.10.287.130">
    <property type="match status" value="1"/>
</dbReference>
<evidence type="ECO:0000313" key="10">
    <source>
        <dbReference type="Proteomes" id="UP000315648"/>
    </source>
</evidence>
<dbReference type="PANTHER" id="PTHR43711">
    <property type="entry name" value="TWO-COMPONENT HISTIDINE KINASE"/>
    <property type="match status" value="1"/>
</dbReference>
<feature type="domain" description="Histidine kinase" evidence="8">
    <location>
        <begin position="426"/>
        <end position="647"/>
    </location>
</feature>
<dbReference type="PRINTS" id="PR00344">
    <property type="entry name" value="BCTRLSENSOR"/>
</dbReference>
<evidence type="ECO:0000256" key="1">
    <source>
        <dbReference type="ARBA" id="ARBA00000085"/>
    </source>
</evidence>
<gene>
    <name evidence="9" type="ORF">FPL22_16920</name>
</gene>